<dbReference type="PROSITE" id="PS51831">
    <property type="entry name" value="HD"/>
    <property type="match status" value="1"/>
</dbReference>
<feature type="domain" description="GGDEF" evidence="1">
    <location>
        <begin position="49"/>
        <end position="184"/>
    </location>
</feature>
<evidence type="ECO:0000259" key="3">
    <source>
        <dbReference type="PROSITE" id="PS51832"/>
    </source>
</evidence>
<dbReference type="InterPro" id="IPR003607">
    <property type="entry name" value="HD/PDEase_dom"/>
</dbReference>
<evidence type="ECO:0000259" key="2">
    <source>
        <dbReference type="PROSITE" id="PS51831"/>
    </source>
</evidence>
<dbReference type="EMBL" id="JAEQNB010000001">
    <property type="protein sequence ID" value="MBL0386105.1"/>
    <property type="molecule type" value="Genomic_DNA"/>
</dbReference>
<name>A0ABS1J7E9_9BACL</name>
<reference evidence="4 5" key="1">
    <citation type="submission" date="2021-01" db="EMBL/GenBank/DDBJ databases">
        <title>Tumebacillus sp. strain ITR2 16S ribosomal RNA gene Genome sequencing and assembly.</title>
        <authorList>
            <person name="Kang M."/>
        </authorList>
    </citation>
    <scope>NUCLEOTIDE SEQUENCE [LARGE SCALE GENOMIC DNA]</scope>
    <source>
        <strain evidence="4 5">ITR2</strain>
    </source>
</reference>
<dbReference type="PROSITE" id="PS50887">
    <property type="entry name" value="GGDEF"/>
    <property type="match status" value="1"/>
</dbReference>
<evidence type="ECO:0000313" key="4">
    <source>
        <dbReference type="EMBL" id="MBL0386105.1"/>
    </source>
</evidence>
<dbReference type="InterPro" id="IPR043128">
    <property type="entry name" value="Rev_trsase/Diguanyl_cyclase"/>
</dbReference>
<dbReference type="SUPFAM" id="SSF109604">
    <property type="entry name" value="HD-domain/PDEase-like"/>
    <property type="match status" value="1"/>
</dbReference>
<dbReference type="SUPFAM" id="SSF55073">
    <property type="entry name" value="Nucleotide cyclase"/>
    <property type="match status" value="1"/>
</dbReference>
<dbReference type="Gene3D" id="3.30.70.270">
    <property type="match status" value="1"/>
</dbReference>
<accession>A0ABS1J7E9</accession>
<evidence type="ECO:0000313" key="5">
    <source>
        <dbReference type="Proteomes" id="UP000602284"/>
    </source>
</evidence>
<dbReference type="NCBIfam" id="TIGR00277">
    <property type="entry name" value="HDIG"/>
    <property type="match status" value="1"/>
</dbReference>
<dbReference type="Pfam" id="PF13487">
    <property type="entry name" value="HD_5"/>
    <property type="match status" value="1"/>
</dbReference>
<feature type="domain" description="HD-GYP" evidence="3">
    <location>
        <begin position="189"/>
        <end position="380"/>
    </location>
</feature>
<dbReference type="SMART" id="SM00471">
    <property type="entry name" value="HDc"/>
    <property type="match status" value="1"/>
</dbReference>
<dbReference type="InterPro" id="IPR029787">
    <property type="entry name" value="Nucleotide_cyclase"/>
</dbReference>
<dbReference type="CDD" id="cd01949">
    <property type="entry name" value="GGDEF"/>
    <property type="match status" value="1"/>
</dbReference>
<protein>
    <submittedName>
        <fullName evidence="4">HD-GYP domain-containing protein</fullName>
    </submittedName>
</protein>
<dbReference type="Proteomes" id="UP000602284">
    <property type="component" value="Unassembled WGS sequence"/>
</dbReference>
<dbReference type="Gene3D" id="1.10.3210.10">
    <property type="entry name" value="Hypothetical protein af1432"/>
    <property type="match status" value="1"/>
</dbReference>
<dbReference type="PROSITE" id="PS51832">
    <property type="entry name" value="HD_GYP"/>
    <property type="match status" value="1"/>
</dbReference>
<dbReference type="NCBIfam" id="TIGR00254">
    <property type="entry name" value="GGDEF"/>
    <property type="match status" value="1"/>
</dbReference>
<dbReference type="InterPro" id="IPR037522">
    <property type="entry name" value="HD_GYP_dom"/>
</dbReference>
<evidence type="ECO:0000259" key="1">
    <source>
        <dbReference type="PROSITE" id="PS50887"/>
    </source>
</evidence>
<dbReference type="PANTHER" id="PTHR43155">
    <property type="entry name" value="CYCLIC DI-GMP PHOSPHODIESTERASE PA4108-RELATED"/>
    <property type="match status" value="1"/>
</dbReference>
<comment type="caution">
    <text evidence="4">The sequence shown here is derived from an EMBL/GenBank/DDBJ whole genome shotgun (WGS) entry which is preliminary data.</text>
</comment>
<dbReference type="SMART" id="SM00267">
    <property type="entry name" value="GGDEF"/>
    <property type="match status" value="1"/>
</dbReference>
<dbReference type="InterPro" id="IPR006674">
    <property type="entry name" value="HD_domain"/>
</dbReference>
<keyword evidence="5" id="KW-1185">Reference proteome</keyword>
<dbReference type="InterPro" id="IPR006675">
    <property type="entry name" value="HDIG_dom"/>
</dbReference>
<feature type="domain" description="HD" evidence="2">
    <location>
        <begin position="211"/>
        <end position="333"/>
    </location>
</feature>
<organism evidence="4 5">
    <name type="scientific">Tumebacillus amylolyticus</name>
    <dbReference type="NCBI Taxonomy" id="2801339"/>
    <lineage>
        <taxon>Bacteria</taxon>
        <taxon>Bacillati</taxon>
        <taxon>Bacillota</taxon>
        <taxon>Bacilli</taxon>
        <taxon>Bacillales</taxon>
        <taxon>Alicyclobacillaceae</taxon>
        <taxon>Tumebacillus</taxon>
    </lineage>
</organism>
<dbReference type="PANTHER" id="PTHR43155:SF2">
    <property type="entry name" value="CYCLIC DI-GMP PHOSPHODIESTERASE PA4108"/>
    <property type="match status" value="1"/>
</dbReference>
<dbReference type="CDD" id="cd00077">
    <property type="entry name" value="HDc"/>
    <property type="match status" value="1"/>
</dbReference>
<gene>
    <name evidence="4" type="ORF">JJB07_05505</name>
</gene>
<proteinExistence type="predicted"/>
<dbReference type="InterPro" id="IPR000160">
    <property type="entry name" value="GGDEF_dom"/>
</dbReference>
<dbReference type="Pfam" id="PF00990">
    <property type="entry name" value="GGDEF"/>
    <property type="match status" value="1"/>
</dbReference>
<sequence length="380" mass="42859">MKEQPVLPRRRRSLYVDFLERCLLTGLYGHRKINELLRAVIQHADLEGHSVSVLYLDVDDFRPINDQYGYETGDLVLQHVGEQLRLEVRAQDHIGRFGGDEFLIVLPETTAQEAENLAYGIQKRVREQRFFAANYEEALPVTLSIGVAEYPLDARSIKDLIAAAVSAKEHAQHEGIAKLQRRGISYELFVAKSSGALELYLLSLKDKDTYTVQHSEDVADYTMLLATALGLPESMQVELRTAGLFHDIGKVLIPDPILKKPGRLTEEEFVSMKSHVTISHDILAAHYTSEVMRDGVKHHHERYDGRGYPTGLCGEDIPLAGRIVAIADAFSAMTLDRSYRKSKTVDEALAEIRRCAGTQFDPKLSEVFCEEVEKRRTLQP</sequence>